<feature type="region of interest" description="Disordered" evidence="13">
    <location>
        <begin position="1"/>
        <end position="23"/>
    </location>
</feature>
<dbReference type="Proteomes" id="UP001501490">
    <property type="component" value="Unassembled WGS sequence"/>
</dbReference>
<organism evidence="15 16">
    <name type="scientific">Microlunatus ginsengisoli</name>
    <dbReference type="NCBI Taxonomy" id="363863"/>
    <lineage>
        <taxon>Bacteria</taxon>
        <taxon>Bacillati</taxon>
        <taxon>Actinomycetota</taxon>
        <taxon>Actinomycetes</taxon>
        <taxon>Propionibacteriales</taxon>
        <taxon>Propionibacteriaceae</taxon>
        <taxon>Microlunatus</taxon>
    </lineage>
</organism>
<keyword evidence="4" id="KW-0633">Potassium transport</keyword>
<feature type="transmembrane region" description="Helical" evidence="14">
    <location>
        <begin position="97"/>
        <end position="116"/>
    </location>
</feature>
<evidence type="ECO:0000256" key="2">
    <source>
        <dbReference type="ARBA" id="ARBA00006920"/>
    </source>
</evidence>
<reference evidence="16" key="1">
    <citation type="journal article" date="2019" name="Int. J. Syst. Evol. Microbiol.">
        <title>The Global Catalogue of Microorganisms (GCM) 10K type strain sequencing project: providing services to taxonomists for standard genome sequencing and annotation.</title>
        <authorList>
            <consortium name="The Broad Institute Genomics Platform"/>
            <consortium name="The Broad Institute Genome Sequencing Center for Infectious Disease"/>
            <person name="Wu L."/>
            <person name="Ma J."/>
        </authorList>
    </citation>
    <scope>NUCLEOTIDE SEQUENCE [LARGE SCALE GENOMIC DNA]</scope>
    <source>
        <strain evidence="16">JCM 16929</strain>
    </source>
</reference>
<evidence type="ECO:0000256" key="7">
    <source>
        <dbReference type="ARBA" id="ARBA00022958"/>
    </source>
</evidence>
<evidence type="ECO:0000256" key="1">
    <source>
        <dbReference type="ARBA" id="ARBA00004141"/>
    </source>
</evidence>
<keyword evidence="8 14" id="KW-1133">Transmembrane helix</keyword>
<dbReference type="InterPro" id="IPR010617">
    <property type="entry name" value="TMEM175-like"/>
</dbReference>
<proteinExistence type="inferred from homology"/>
<dbReference type="PANTHER" id="PTHR31462:SF5">
    <property type="entry name" value="ENDOSOMAL_LYSOSOMAL PROTON CHANNEL TMEM175"/>
    <property type="match status" value="1"/>
</dbReference>
<evidence type="ECO:0000256" key="9">
    <source>
        <dbReference type="ARBA" id="ARBA00023065"/>
    </source>
</evidence>
<feature type="compositionally biased region" description="Low complexity" evidence="13">
    <location>
        <begin position="1"/>
        <end position="22"/>
    </location>
</feature>
<sequence length="225" mass="23703">MTTEPAAGATARDAAGAETADGQPGTDRLISFSDGVIAIAITLLVLPLTDIHPAGENVWSLLADNRGALLGFGLTFAVIANYWSAHRTLLTSLRGHTTTLVQLNTIWLATIVFLPFPTSLLDSDLHQGYATLYIVSLLAASLLTVALARYLHRHPELRDRAAPDLESFVATSWAAAGALVVAGAISVAAPRLGLGALLLIIPAQLVAARSVRRRASGPRDRARTT</sequence>
<comment type="caution">
    <text evidence="15">The sequence shown here is derived from an EMBL/GenBank/DDBJ whole genome shotgun (WGS) entry which is preliminary data.</text>
</comment>
<accession>A0ABP6ZUZ4</accession>
<keyword evidence="16" id="KW-1185">Reference proteome</keyword>
<keyword evidence="9" id="KW-0406">Ion transport</keyword>
<feature type="transmembrane region" description="Helical" evidence="14">
    <location>
        <begin position="128"/>
        <end position="148"/>
    </location>
</feature>
<evidence type="ECO:0000256" key="8">
    <source>
        <dbReference type="ARBA" id="ARBA00022989"/>
    </source>
</evidence>
<comment type="similarity">
    <text evidence="2">Belongs to the TMEM175 family.</text>
</comment>
<comment type="subcellular location">
    <subcellularLocation>
        <location evidence="1">Membrane</location>
        <topology evidence="1">Multi-pass membrane protein</topology>
    </subcellularLocation>
</comment>
<feature type="transmembrane region" description="Helical" evidence="14">
    <location>
        <begin position="29"/>
        <end position="48"/>
    </location>
</feature>
<dbReference type="Pfam" id="PF06736">
    <property type="entry name" value="TMEM175"/>
    <property type="match status" value="1"/>
</dbReference>
<keyword evidence="11" id="KW-0407">Ion channel</keyword>
<evidence type="ECO:0000313" key="16">
    <source>
        <dbReference type="Proteomes" id="UP001501490"/>
    </source>
</evidence>
<evidence type="ECO:0000256" key="13">
    <source>
        <dbReference type="SAM" id="MobiDB-lite"/>
    </source>
</evidence>
<comment type="catalytic activity">
    <reaction evidence="12">
        <text>K(+)(in) = K(+)(out)</text>
        <dbReference type="Rhea" id="RHEA:29463"/>
        <dbReference type="ChEBI" id="CHEBI:29103"/>
    </reaction>
</comment>
<evidence type="ECO:0000256" key="4">
    <source>
        <dbReference type="ARBA" id="ARBA00022538"/>
    </source>
</evidence>
<feature type="transmembrane region" description="Helical" evidence="14">
    <location>
        <begin position="194"/>
        <end position="211"/>
    </location>
</feature>
<dbReference type="PANTHER" id="PTHR31462">
    <property type="entry name" value="ENDOSOMAL/LYSOSOMAL POTASSIUM CHANNEL TMEM175"/>
    <property type="match status" value="1"/>
</dbReference>
<evidence type="ECO:0000256" key="3">
    <source>
        <dbReference type="ARBA" id="ARBA00022448"/>
    </source>
</evidence>
<evidence type="ECO:0000256" key="11">
    <source>
        <dbReference type="ARBA" id="ARBA00023303"/>
    </source>
</evidence>
<keyword evidence="6" id="KW-0631">Potassium channel</keyword>
<evidence type="ECO:0000256" key="10">
    <source>
        <dbReference type="ARBA" id="ARBA00023136"/>
    </source>
</evidence>
<name>A0ABP6ZUZ4_9ACTN</name>
<feature type="transmembrane region" description="Helical" evidence="14">
    <location>
        <begin position="68"/>
        <end position="85"/>
    </location>
</feature>
<keyword evidence="3" id="KW-0813">Transport</keyword>
<evidence type="ECO:0000256" key="14">
    <source>
        <dbReference type="SAM" id="Phobius"/>
    </source>
</evidence>
<feature type="transmembrane region" description="Helical" evidence="14">
    <location>
        <begin position="168"/>
        <end position="188"/>
    </location>
</feature>
<evidence type="ECO:0000313" key="15">
    <source>
        <dbReference type="EMBL" id="GAA3617451.1"/>
    </source>
</evidence>
<keyword evidence="5 14" id="KW-0812">Transmembrane</keyword>
<dbReference type="EMBL" id="BAABAB010000014">
    <property type="protein sequence ID" value="GAA3617451.1"/>
    <property type="molecule type" value="Genomic_DNA"/>
</dbReference>
<keyword evidence="7" id="KW-0630">Potassium</keyword>
<protein>
    <submittedName>
        <fullName evidence="15">TMEM175 family protein</fullName>
    </submittedName>
</protein>
<gene>
    <name evidence="15" type="ORF">GCM10022236_19540</name>
</gene>
<evidence type="ECO:0000256" key="5">
    <source>
        <dbReference type="ARBA" id="ARBA00022692"/>
    </source>
</evidence>
<evidence type="ECO:0000256" key="12">
    <source>
        <dbReference type="ARBA" id="ARBA00034430"/>
    </source>
</evidence>
<dbReference type="RefSeq" id="WP_344803877.1">
    <property type="nucleotide sequence ID" value="NZ_BAABAB010000014.1"/>
</dbReference>
<evidence type="ECO:0000256" key="6">
    <source>
        <dbReference type="ARBA" id="ARBA00022826"/>
    </source>
</evidence>
<keyword evidence="10 14" id="KW-0472">Membrane</keyword>